<name>A0ABP6I993_9ACTN</name>
<keyword evidence="1" id="KW-0808">Transferase</keyword>
<feature type="domain" description="Histidine kinase/HSP90-like ATPase" evidence="3">
    <location>
        <begin position="33"/>
        <end position="148"/>
    </location>
</feature>
<keyword evidence="1" id="KW-0723">Serine/threonine-protein kinase</keyword>
<comment type="caution">
    <text evidence="4">The sequence shown here is derived from an EMBL/GenBank/DDBJ whole genome shotgun (WGS) entry which is preliminary data.</text>
</comment>
<evidence type="ECO:0000313" key="4">
    <source>
        <dbReference type="EMBL" id="GAA2858643.1"/>
    </source>
</evidence>
<dbReference type="EMBL" id="BAAAVI010000009">
    <property type="protein sequence ID" value="GAA2858643.1"/>
    <property type="molecule type" value="Genomic_DNA"/>
</dbReference>
<dbReference type="Pfam" id="PF13581">
    <property type="entry name" value="HATPase_c_2"/>
    <property type="match status" value="1"/>
</dbReference>
<evidence type="ECO:0000256" key="1">
    <source>
        <dbReference type="ARBA" id="ARBA00022527"/>
    </source>
</evidence>
<dbReference type="PANTHER" id="PTHR35526">
    <property type="entry name" value="ANTI-SIGMA-F FACTOR RSBW-RELATED"/>
    <property type="match status" value="1"/>
</dbReference>
<feature type="compositionally biased region" description="Basic residues" evidence="2">
    <location>
        <begin position="1"/>
        <end position="12"/>
    </location>
</feature>
<evidence type="ECO:0000259" key="3">
    <source>
        <dbReference type="Pfam" id="PF13581"/>
    </source>
</evidence>
<sequence>MRGRGPIRRHGGPSREAPVNASHGTWRRDFPGKEISVPVAREWARELLAGRIAAPLLDDVLLLLSEVVTNAITHSDSGRTAGGRVTVRVTCASGDVHVEVTDDGSAVSAPAVRVPEPDEDGGRGLWLVDLLATAWGSHHGEAGGSVWFLVAEC</sequence>
<accession>A0ABP6I993</accession>
<gene>
    <name evidence="4" type="ORF">GCM10010517_17100</name>
</gene>
<dbReference type="CDD" id="cd16936">
    <property type="entry name" value="HATPase_RsbW-like"/>
    <property type="match status" value="1"/>
</dbReference>
<reference evidence="5" key="1">
    <citation type="journal article" date="2019" name="Int. J. Syst. Evol. Microbiol.">
        <title>The Global Catalogue of Microorganisms (GCM) 10K type strain sequencing project: providing services to taxonomists for standard genome sequencing and annotation.</title>
        <authorList>
            <consortium name="The Broad Institute Genomics Platform"/>
            <consortium name="The Broad Institute Genome Sequencing Center for Infectious Disease"/>
            <person name="Wu L."/>
            <person name="Ma J."/>
        </authorList>
    </citation>
    <scope>NUCLEOTIDE SEQUENCE [LARGE SCALE GENOMIC DNA]</scope>
    <source>
        <strain evidence="5">JCM 6242</strain>
    </source>
</reference>
<keyword evidence="1" id="KW-0418">Kinase</keyword>
<organism evidence="4 5">
    <name type="scientific">Streptosporangium fragile</name>
    <dbReference type="NCBI Taxonomy" id="46186"/>
    <lineage>
        <taxon>Bacteria</taxon>
        <taxon>Bacillati</taxon>
        <taxon>Actinomycetota</taxon>
        <taxon>Actinomycetes</taxon>
        <taxon>Streptosporangiales</taxon>
        <taxon>Streptosporangiaceae</taxon>
        <taxon>Streptosporangium</taxon>
    </lineage>
</organism>
<dbReference type="SUPFAM" id="SSF55874">
    <property type="entry name" value="ATPase domain of HSP90 chaperone/DNA topoisomerase II/histidine kinase"/>
    <property type="match status" value="1"/>
</dbReference>
<proteinExistence type="predicted"/>
<dbReference type="InterPro" id="IPR003594">
    <property type="entry name" value="HATPase_dom"/>
</dbReference>
<keyword evidence="5" id="KW-1185">Reference proteome</keyword>
<protein>
    <recommendedName>
        <fullName evidence="3">Histidine kinase/HSP90-like ATPase domain-containing protein</fullName>
    </recommendedName>
</protein>
<dbReference type="Proteomes" id="UP001500831">
    <property type="component" value="Unassembled WGS sequence"/>
</dbReference>
<dbReference type="Gene3D" id="3.30.565.10">
    <property type="entry name" value="Histidine kinase-like ATPase, C-terminal domain"/>
    <property type="match status" value="1"/>
</dbReference>
<evidence type="ECO:0000256" key="2">
    <source>
        <dbReference type="SAM" id="MobiDB-lite"/>
    </source>
</evidence>
<dbReference type="InterPro" id="IPR050267">
    <property type="entry name" value="Anti-sigma-factor_SerPK"/>
</dbReference>
<feature type="region of interest" description="Disordered" evidence="2">
    <location>
        <begin position="1"/>
        <end position="27"/>
    </location>
</feature>
<dbReference type="InterPro" id="IPR036890">
    <property type="entry name" value="HATPase_C_sf"/>
</dbReference>
<dbReference type="PANTHER" id="PTHR35526:SF3">
    <property type="entry name" value="ANTI-SIGMA-F FACTOR RSBW"/>
    <property type="match status" value="1"/>
</dbReference>
<evidence type="ECO:0000313" key="5">
    <source>
        <dbReference type="Proteomes" id="UP001500831"/>
    </source>
</evidence>